<reference evidence="1" key="1">
    <citation type="journal article" date="2023" name="Mol. Phylogenet. Evol.">
        <title>Genome-scale phylogeny and comparative genomics of the fungal order Sordariales.</title>
        <authorList>
            <person name="Hensen N."/>
            <person name="Bonometti L."/>
            <person name="Westerberg I."/>
            <person name="Brannstrom I.O."/>
            <person name="Guillou S."/>
            <person name="Cros-Aarteil S."/>
            <person name="Calhoun S."/>
            <person name="Haridas S."/>
            <person name="Kuo A."/>
            <person name="Mondo S."/>
            <person name="Pangilinan J."/>
            <person name="Riley R."/>
            <person name="LaButti K."/>
            <person name="Andreopoulos B."/>
            <person name="Lipzen A."/>
            <person name="Chen C."/>
            <person name="Yan M."/>
            <person name="Daum C."/>
            <person name="Ng V."/>
            <person name="Clum A."/>
            <person name="Steindorff A."/>
            <person name="Ohm R.A."/>
            <person name="Martin F."/>
            <person name="Silar P."/>
            <person name="Natvig D.O."/>
            <person name="Lalanne C."/>
            <person name="Gautier V."/>
            <person name="Ament-Velasquez S.L."/>
            <person name="Kruys A."/>
            <person name="Hutchinson M.I."/>
            <person name="Powell A.J."/>
            <person name="Barry K."/>
            <person name="Miller A.N."/>
            <person name="Grigoriev I.V."/>
            <person name="Debuchy R."/>
            <person name="Gladieux P."/>
            <person name="Hiltunen Thoren M."/>
            <person name="Johannesson H."/>
        </authorList>
    </citation>
    <scope>NUCLEOTIDE SEQUENCE</scope>
    <source>
        <strain evidence="1">CBS 892.96</strain>
    </source>
</reference>
<dbReference type="Proteomes" id="UP001302321">
    <property type="component" value="Unassembled WGS sequence"/>
</dbReference>
<comment type="caution">
    <text evidence="1">The sequence shown here is derived from an EMBL/GenBank/DDBJ whole genome shotgun (WGS) entry which is preliminary data.</text>
</comment>
<dbReference type="EMBL" id="MU866184">
    <property type="protein sequence ID" value="KAK4176820.1"/>
    <property type="molecule type" value="Genomic_DNA"/>
</dbReference>
<evidence type="ECO:0000313" key="1">
    <source>
        <dbReference type="EMBL" id="KAK4176820.1"/>
    </source>
</evidence>
<evidence type="ECO:0000313" key="2">
    <source>
        <dbReference type="Proteomes" id="UP001302321"/>
    </source>
</evidence>
<accession>A0AAN6W7U0</accession>
<proteinExistence type="predicted"/>
<keyword evidence="2" id="KW-1185">Reference proteome</keyword>
<sequence>MNPNKSSRPSTNIDASMAKRGQYVVNAWTPNMAVADPPVKFLVPAVEECDAQAAKSEPQRMIMCHISVDSMPPFFRRASWRYLAARQWEHPLGCLPRFRHLRPLVIQLQAQRSFFNHTVLFVTFHPGLRAGPAGPRTTEDTHGMPILSPVSLGLYLNGSQHVSPSFETLLTLPHICGTMLLPLSFSPVVFVFNFSSFVPYSASTPFIPKRAGHRIYCRGTNGPPAHLIGRYLPHRPVAGHTWCLTFAHLSTSRLFARLATDVGVGRMPHDPTLQAP</sequence>
<gene>
    <name evidence="1" type="ORF">QBC36DRAFT_3898</name>
</gene>
<dbReference type="AlphaFoldDB" id="A0AAN6W7U0"/>
<protein>
    <submittedName>
        <fullName evidence="1">Uncharacterized protein</fullName>
    </submittedName>
</protein>
<reference evidence="1" key="2">
    <citation type="submission" date="2023-05" db="EMBL/GenBank/DDBJ databases">
        <authorList>
            <consortium name="Lawrence Berkeley National Laboratory"/>
            <person name="Steindorff A."/>
            <person name="Hensen N."/>
            <person name="Bonometti L."/>
            <person name="Westerberg I."/>
            <person name="Brannstrom I.O."/>
            <person name="Guillou S."/>
            <person name="Cros-Aarteil S."/>
            <person name="Calhoun S."/>
            <person name="Haridas S."/>
            <person name="Kuo A."/>
            <person name="Mondo S."/>
            <person name="Pangilinan J."/>
            <person name="Riley R."/>
            <person name="Labutti K."/>
            <person name="Andreopoulos B."/>
            <person name="Lipzen A."/>
            <person name="Chen C."/>
            <person name="Yanf M."/>
            <person name="Daum C."/>
            <person name="Ng V."/>
            <person name="Clum A."/>
            <person name="Ohm R."/>
            <person name="Martin F."/>
            <person name="Silar P."/>
            <person name="Natvig D."/>
            <person name="Lalanne C."/>
            <person name="Gautier V."/>
            <person name="Ament-Velasquez S.L."/>
            <person name="Kruys A."/>
            <person name="Hutchinson M.I."/>
            <person name="Powell A.J."/>
            <person name="Barry K."/>
            <person name="Miller A.N."/>
            <person name="Grigoriev I.V."/>
            <person name="Debuchy R."/>
            <person name="Gladieux P."/>
            <person name="Thoren M.H."/>
            <person name="Johannesson H."/>
        </authorList>
    </citation>
    <scope>NUCLEOTIDE SEQUENCE</scope>
    <source>
        <strain evidence="1">CBS 892.96</strain>
    </source>
</reference>
<name>A0AAN6W7U0_9PEZI</name>
<organism evidence="1 2">
    <name type="scientific">Triangularia setosa</name>
    <dbReference type="NCBI Taxonomy" id="2587417"/>
    <lineage>
        <taxon>Eukaryota</taxon>
        <taxon>Fungi</taxon>
        <taxon>Dikarya</taxon>
        <taxon>Ascomycota</taxon>
        <taxon>Pezizomycotina</taxon>
        <taxon>Sordariomycetes</taxon>
        <taxon>Sordariomycetidae</taxon>
        <taxon>Sordariales</taxon>
        <taxon>Podosporaceae</taxon>
        <taxon>Triangularia</taxon>
    </lineage>
</organism>